<evidence type="ECO:0000313" key="14">
    <source>
        <dbReference type="Proteomes" id="UP000184204"/>
    </source>
</evidence>
<dbReference type="GO" id="GO:0022857">
    <property type="term" value="F:transmembrane transporter activity"/>
    <property type="evidence" value="ECO:0007669"/>
    <property type="project" value="TreeGrafter"/>
</dbReference>
<accession>A0A0X8VCZ7</accession>
<dbReference type="EMBL" id="CP014223">
    <property type="protein sequence ID" value="AMJ40569.1"/>
    <property type="molecule type" value="Genomic_DNA"/>
</dbReference>
<dbReference type="Proteomes" id="UP000068026">
    <property type="component" value="Chromosome"/>
</dbReference>
<dbReference type="Pfam" id="PF04290">
    <property type="entry name" value="DctQ"/>
    <property type="match status" value="1"/>
</dbReference>
<dbReference type="AlphaFoldDB" id="A0A0X8VCZ7"/>
<dbReference type="OrthoDB" id="9814265at2"/>
<evidence type="ECO:0000256" key="1">
    <source>
        <dbReference type="ARBA" id="ARBA00004429"/>
    </source>
</evidence>
<organism evidence="12 14">
    <name type="scientific">Anaerotignum propionicum DSM 1682</name>
    <dbReference type="NCBI Taxonomy" id="991789"/>
    <lineage>
        <taxon>Bacteria</taxon>
        <taxon>Bacillati</taxon>
        <taxon>Bacillota</taxon>
        <taxon>Clostridia</taxon>
        <taxon>Lachnospirales</taxon>
        <taxon>Anaerotignaceae</taxon>
        <taxon>Anaerotignum</taxon>
    </lineage>
</organism>
<dbReference type="EMBL" id="FQUA01000002">
    <property type="protein sequence ID" value="SHE38659.1"/>
    <property type="molecule type" value="Genomic_DNA"/>
</dbReference>
<keyword evidence="3" id="KW-1003">Cell membrane</keyword>
<proteinExistence type="inferred from homology"/>
<dbReference type="GO" id="GO:0015740">
    <property type="term" value="P:C4-dicarboxylate transport"/>
    <property type="evidence" value="ECO:0007669"/>
    <property type="project" value="TreeGrafter"/>
</dbReference>
<evidence type="ECO:0000313" key="12">
    <source>
        <dbReference type="EMBL" id="SHE38659.1"/>
    </source>
</evidence>
<reference evidence="12" key="4">
    <citation type="submission" date="2016-11" db="EMBL/GenBank/DDBJ databases">
        <authorList>
            <person name="Varghese N."/>
            <person name="Submissions S."/>
        </authorList>
    </citation>
    <scope>NUCLEOTIDE SEQUENCE</scope>
    <source>
        <strain evidence="12">DSM 1682</strain>
    </source>
</reference>
<sequence>MSSGISDKMSGITKMINFLFRTIEILIAIFLAIMIILTFANVVLRFVFHKGFAYSEEVARISFIYLVYLGSIVAMKENNHLMVDSLIMKVPMAAKRVIYFLIQGITIWIMALLTQGAWQVSLLNKNNSWVVTHYPVFFIQFAGVVLGVAFIIICIVNLIKLIILKEDPIDLIKPHDSGEDPFADFEQDKAVLK</sequence>
<keyword evidence="13" id="KW-1185">Reference proteome</keyword>
<evidence type="ECO:0000256" key="9">
    <source>
        <dbReference type="SAM" id="Phobius"/>
    </source>
</evidence>
<evidence type="ECO:0000313" key="13">
    <source>
        <dbReference type="Proteomes" id="UP000068026"/>
    </source>
</evidence>
<keyword evidence="2" id="KW-0813">Transport</keyword>
<evidence type="ECO:0000259" key="10">
    <source>
        <dbReference type="Pfam" id="PF04290"/>
    </source>
</evidence>
<reference evidence="13" key="2">
    <citation type="submission" date="2016-01" db="EMBL/GenBank/DDBJ databases">
        <authorList>
            <person name="Poehlein A."/>
            <person name="Schlien K."/>
            <person name="Gottschalk G."/>
            <person name="Buckel W."/>
            <person name="Daniel R."/>
        </authorList>
    </citation>
    <scope>NUCLEOTIDE SEQUENCE [LARGE SCALE GENOMIC DNA]</scope>
    <source>
        <strain evidence="13">X2</strain>
    </source>
</reference>
<evidence type="ECO:0000256" key="4">
    <source>
        <dbReference type="ARBA" id="ARBA00022519"/>
    </source>
</evidence>
<evidence type="ECO:0000256" key="8">
    <source>
        <dbReference type="ARBA" id="ARBA00038436"/>
    </source>
</evidence>
<evidence type="ECO:0000256" key="5">
    <source>
        <dbReference type="ARBA" id="ARBA00022692"/>
    </source>
</evidence>
<feature type="transmembrane region" description="Helical" evidence="9">
    <location>
        <begin position="25"/>
        <end position="46"/>
    </location>
</feature>
<dbReference type="KEGG" id="cpro:CPRO_09710"/>
<comment type="similarity">
    <text evidence="8">Belongs to the TRAP transporter small permease family.</text>
</comment>
<gene>
    <name evidence="11" type="primary">yiaM_1</name>
    <name evidence="11" type="ORF">CPRO_09710</name>
    <name evidence="12" type="ORF">SAMN02745151_00512</name>
</gene>
<keyword evidence="7 9" id="KW-0472">Membrane</keyword>
<dbReference type="Proteomes" id="UP000184204">
    <property type="component" value="Unassembled WGS sequence"/>
</dbReference>
<dbReference type="InterPro" id="IPR007387">
    <property type="entry name" value="TRAP_DctQ"/>
</dbReference>
<evidence type="ECO:0000256" key="7">
    <source>
        <dbReference type="ARBA" id="ARBA00023136"/>
    </source>
</evidence>
<feature type="transmembrane region" description="Helical" evidence="9">
    <location>
        <begin position="58"/>
        <end position="76"/>
    </location>
</feature>
<dbReference type="RefSeq" id="WP_066048462.1">
    <property type="nucleotide sequence ID" value="NZ_CP014223.1"/>
</dbReference>
<reference evidence="14" key="3">
    <citation type="submission" date="2016-11" db="EMBL/GenBank/DDBJ databases">
        <authorList>
            <person name="Jaros S."/>
            <person name="Januszkiewicz K."/>
            <person name="Wedrychowicz H."/>
        </authorList>
    </citation>
    <scope>NUCLEOTIDE SEQUENCE [LARGE SCALE GENOMIC DNA]</scope>
    <source>
        <strain evidence="14">DSM 1682</strain>
    </source>
</reference>
<evidence type="ECO:0000313" key="11">
    <source>
        <dbReference type="EMBL" id="AMJ40569.1"/>
    </source>
</evidence>
<keyword evidence="5 9" id="KW-0812">Transmembrane</keyword>
<name>A0A0X8VCZ7_ANAPI</name>
<feature type="transmembrane region" description="Helical" evidence="9">
    <location>
        <begin position="138"/>
        <end position="163"/>
    </location>
</feature>
<evidence type="ECO:0000256" key="6">
    <source>
        <dbReference type="ARBA" id="ARBA00022989"/>
    </source>
</evidence>
<keyword evidence="6 9" id="KW-1133">Transmembrane helix</keyword>
<dbReference type="PANTHER" id="PTHR35011">
    <property type="entry name" value="2,3-DIKETO-L-GULONATE TRAP TRANSPORTER SMALL PERMEASE PROTEIN YIAM"/>
    <property type="match status" value="1"/>
</dbReference>
<reference evidence="11 13" key="1">
    <citation type="journal article" date="2016" name="Genome Announc.">
        <title>Complete Genome Sequence of the Amino Acid-Fermenting Clostridium propionicum X2 (DSM 1682).</title>
        <authorList>
            <person name="Poehlein A."/>
            <person name="Schlien K."/>
            <person name="Chowdhury N.P."/>
            <person name="Gottschalk G."/>
            <person name="Buckel W."/>
            <person name="Daniel R."/>
        </authorList>
    </citation>
    <scope>NUCLEOTIDE SEQUENCE [LARGE SCALE GENOMIC DNA]</scope>
    <source>
        <strain evidence="11 13">X2</strain>
    </source>
</reference>
<evidence type="ECO:0000256" key="3">
    <source>
        <dbReference type="ARBA" id="ARBA00022475"/>
    </source>
</evidence>
<dbReference type="GO" id="GO:0005886">
    <property type="term" value="C:plasma membrane"/>
    <property type="evidence" value="ECO:0007669"/>
    <property type="project" value="UniProtKB-SubCell"/>
</dbReference>
<feature type="transmembrane region" description="Helical" evidence="9">
    <location>
        <begin position="97"/>
        <end position="118"/>
    </location>
</feature>
<dbReference type="InterPro" id="IPR055348">
    <property type="entry name" value="DctQ"/>
</dbReference>
<protein>
    <submittedName>
        <fullName evidence="11">2,3-diketo-L-gulonate TRAP transporter small permease protein YiaM</fullName>
    </submittedName>
    <submittedName>
        <fullName evidence="12">TRAP-type C4-dicarboxylate transport system, small permease component</fullName>
    </submittedName>
</protein>
<keyword evidence="4" id="KW-0997">Cell inner membrane</keyword>
<comment type="subcellular location">
    <subcellularLocation>
        <location evidence="1">Cell inner membrane</location>
        <topology evidence="1">Multi-pass membrane protein</topology>
    </subcellularLocation>
</comment>
<evidence type="ECO:0000256" key="2">
    <source>
        <dbReference type="ARBA" id="ARBA00022448"/>
    </source>
</evidence>
<feature type="domain" description="Tripartite ATP-independent periplasmic transporters DctQ component" evidence="10">
    <location>
        <begin position="34"/>
        <end position="161"/>
    </location>
</feature>
<dbReference type="PANTHER" id="PTHR35011:SF2">
    <property type="entry name" value="2,3-DIKETO-L-GULONATE TRAP TRANSPORTER SMALL PERMEASE PROTEIN YIAM"/>
    <property type="match status" value="1"/>
</dbReference>